<dbReference type="CDD" id="cd02961">
    <property type="entry name" value="PDI_a_family"/>
    <property type="match status" value="1"/>
</dbReference>
<dbReference type="SUPFAM" id="SSF52833">
    <property type="entry name" value="Thioredoxin-like"/>
    <property type="match status" value="4"/>
</dbReference>
<dbReference type="NCBIfam" id="TIGR01130">
    <property type="entry name" value="ER_PDI_fam"/>
    <property type="match status" value="1"/>
</dbReference>
<feature type="signal peptide" evidence="13">
    <location>
        <begin position="1"/>
        <end position="17"/>
    </location>
</feature>
<sequence>MRLHCILVAVFLGLVAADHTVDLTDNDFEAKIASYETALVMFYAPWCGHCKRLKPEFEKAADVVKNDDPAITLVKVDCTEGGKSVCSKFGVQGYPTLKIFRNGEISSDYNGPREAPGIVKFMRAQVGPSARDLTSNAAVERFLASDDVGVIGLFESDSDLKAEFMKLADKLREKVRFGISSAKEVLEKHGQTNGIVLFRPKNLQSKFEPSSVEYKGKAAKEDINTFIEENYHGLCGHRTTDNSAQFKAPLLTAYYAVDYVKNAKGTNYWRNRILKVAKEATDLKFCIANKDDFQQEMNEYGFDYIGDDKPRVSLRQANGAKYVMKEEFSVENLEKFLADVKEGKLEAYMKSEPIPDNSGPLKTAVAKNFEEEVTNNGKDTLIEFYAPWCGHCKKLTPIYAELAEKLKDEDVAIVKMDATANDVPPSFQVQGFPTLFWIPKNSRSSPWRYDGGREVDQFIKYIAKHATNELKGWDRNGNPKKKEEL</sequence>
<dbReference type="GO" id="GO:0003756">
    <property type="term" value="F:protein disulfide isomerase activity"/>
    <property type="evidence" value="ECO:0007669"/>
    <property type="project" value="UniProtKB-EC"/>
</dbReference>
<dbReference type="PROSITE" id="PS00194">
    <property type="entry name" value="THIOREDOXIN_1"/>
    <property type="match status" value="2"/>
</dbReference>
<accession>A0A9N6ZH34</accession>
<dbReference type="FunFam" id="3.40.30.10:FF:000045">
    <property type="entry name" value="Disulfide-isomerase A3"/>
    <property type="match status" value="1"/>
</dbReference>
<keyword evidence="8 11" id="KW-1015">Disulfide bond</keyword>
<keyword evidence="6" id="KW-0677">Repeat</keyword>
<protein>
    <recommendedName>
        <fullName evidence="4 13">Protein disulfide-isomerase</fullName>
        <ecNumber evidence="4 13">5.3.4.1</ecNumber>
    </recommendedName>
</protein>
<evidence type="ECO:0000256" key="11">
    <source>
        <dbReference type="PIRSR" id="PIRSR605792-51"/>
    </source>
</evidence>
<dbReference type="FunFam" id="3.40.30.10:FF:000077">
    <property type="entry name" value="Protein disulfide-isomerase"/>
    <property type="match status" value="1"/>
</dbReference>
<keyword evidence="10 11" id="KW-0676">Redox-active center</keyword>
<evidence type="ECO:0000256" key="13">
    <source>
        <dbReference type="RuleBase" id="RU361130"/>
    </source>
</evidence>
<evidence type="ECO:0000256" key="4">
    <source>
        <dbReference type="ARBA" id="ARBA00012723"/>
    </source>
</evidence>
<dbReference type="PANTHER" id="PTHR18929">
    <property type="entry name" value="PROTEIN DISULFIDE ISOMERASE"/>
    <property type="match status" value="1"/>
</dbReference>
<dbReference type="GO" id="GO:0034976">
    <property type="term" value="P:response to endoplasmic reticulum stress"/>
    <property type="evidence" value="ECO:0007669"/>
    <property type="project" value="TreeGrafter"/>
</dbReference>
<dbReference type="GO" id="GO:0006457">
    <property type="term" value="P:protein folding"/>
    <property type="evidence" value="ECO:0007669"/>
    <property type="project" value="TreeGrafter"/>
</dbReference>
<dbReference type="GO" id="GO:0005788">
    <property type="term" value="C:endoplasmic reticulum lumen"/>
    <property type="evidence" value="ECO:0007669"/>
    <property type="project" value="UniProtKB-SubCell"/>
</dbReference>
<dbReference type="InterPro" id="IPR017937">
    <property type="entry name" value="Thioredoxin_CS"/>
</dbReference>
<dbReference type="Pfam" id="PF00085">
    <property type="entry name" value="Thioredoxin"/>
    <property type="match status" value="2"/>
</dbReference>
<keyword evidence="9 13" id="KW-0413">Isomerase</keyword>
<keyword evidence="7" id="KW-0256">Endoplasmic reticulum</keyword>
<dbReference type="Gene3D" id="3.40.30.10">
    <property type="entry name" value="Glutaredoxin"/>
    <property type="match status" value="4"/>
</dbReference>
<evidence type="ECO:0000256" key="2">
    <source>
        <dbReference type="ARBA" id="ARBA00004319"/>
    </source>
</evidence>
<feature type="chain" id="PRO_5040530750" description="Protein disulfide-isomerase" evidence="13">
    <location>
        <begin position="18"/>
        <end position="485"/>
    </location>
</feature>
<proteinExistence type="inferred from homology"/>
<evidence type="ECO:0000256" key="8">
    <source>
        <dbReference type="ARBA" id="ARBA00023157"/>
    </source>
</evidence>
<keyword evidence="5 13" id="KW-0732">Signal</keyword>
<name>A0A9N6ZH34_9CRUS</name>
<dbReference type="AlphaFoldDB" id="A0A9N6ZH34"/>
<comment type="subcellular location">
    <subcellularLocation>
        <location evidence="2">Endoplasmic reticulum lumen</location>
    </subcellularLocation>
</comment>
<dbReference type="InterPro" id="IPR005792">
    <property type="entry name" value="Prot_disulphide_isomerase"/>
</dbReference>
<dbReference type="CDD" id="cd02995">
    <property type="entry name" value="PDI_a_PDI_a'_C"/>
    <property type="match status" value="1"/>
</dbReference>
<dbReference type="FunFam" id="3.40.30.10:FF:000017">
    <property type="entry name" value="Protein disulfide-isomerase A4"/>
    <property type="match status" value="1"/>
</dbReference>
<dbReference type="NCBIfam" id="TIGR01126">
    <property type="entry name" value="pdi_dom"/>
    <property type="match status" value="2"/>
</dbReference>
<dbReference type="PROSITE" id="PS51352">
    <property type="entry name" value="THIOREDOXIN_2"/>
    <property type="match status" value="2"/>
</dbReference>
<evidence type="ECO:0000313" key="15">
    <source>
        <dbReference type="EMBL" id="CAG4645450.1"/>
    </source>
</evidence>
<organism evidence="15">
    <name type="scientific">Lynceus sp. MCZ IZ 141354</name>
    <dbReference type="NCBI Taxonomy" id="1930659"/>
    <lineage>
        <taxon>Eukaryota</taxon>
        <taxon>Metazoa</taxon>
        <taxon>Ecdysozoa</taxon>
        <taxon>Arthropoda</taxon>
        <taxon>Crustacea</taxon>
        <taxon>Branchiopoda</taxon>
        <taxon>Diplostraca</taxon>
        <taxon>Laevicaudata</taxon>
        <taxon>Lynceidae</taxon>
        <taxon>Lynceus</taxon>
    </lineage>
</organism>
<evidence type="ECO:0000256" key="5">
    <source>
        <dbReference type="ARBA" id="ARBA00022729"/>
    </source>
</evidence>
<evidence type="ECO:0000256" key="1">
    <source>
        <dbReference type="ARBA" id="ARBA00001182"/>
    </source>
</evidence>
<dbReference type="PANTHER" id="PTHR18929:SF132">
    <property type="entry name" value="PROTEIN DISULFIDE-ISOMERASE A3"/>
    <property type="match status" value="1"/>
</dbReference>
<dbReference type="InterPro" id="IPR036249">
    <property type="entry name" value="Thioredoxin-like_sf"/>
</dbReference>
<gene>
    <name evidence="15" type="primary">EOG090X0438</name>
</gene>
<evidence type="ECO:0000256" key="6">
    <source>
        <dbReference type="ARBA" id="ARBA00022737"/>
    </source>
</evidence>
<comment type="similarity">
    <text evidence="3 12">Belongs to the protein disulfide isomerase family.</text>
</comment>
<dbReference type="Pfam" id="PF13848">
    <property type="entry name" value="Thioredoxin_6"/>
    <property type="match status" value="1"/>
</dbReference>
<dbReference type="EMBL" id="OC988795">
    <property type="protein sequence ID" value="CAG4645450.1"/>
    <property type="molecule type" value="Genomic_DNA"/>
</dbReference>
<dbReference type="InterPro" id="IPR005788">
    <property type="entry name" value="PDI_thioredoxin-like_dom"/>
</dbReference>
<dbReference type="CDD" id="cd03073">
    <property type="entry name" value="PDI_b'_ERp72_ERp57"/>
    <property type="match status" value="1"/>
</dbReference>
<dbReference type="EC" id="5.3.4.1" evidence="4 13"/>
<feature type="disulfide bond" description="Redox-active" evidence="11">
    <location>
        <begin position="47"/>
        <end position="50"/>
    </location>
</feature>
<feature type="disulfide bond" description="Redox-active" evidence="11">
    <location>
        <begin position="389"/>
        <end position="392"/>
    </location>
</feature>
<dbReference type="FunFam" id="3.40.30.10:FF:000303">
    <property type="entry name" value="Protein disulfide-isomerase"/>
    <property type="match status" value="1"/>
</dbReference>
<dbReference type="PRINTS" id="PR00421">
    <property type="entry name" value="THIOREDOXIN"/>
</dbReference>
<evidence type="ECO:0000256" key="9">
    <source>
        <dbReference type="ARBA" id="ARBA00023235"/>
    </source>
</evidence>
<evidence type="ECO:0000256" key="12">
    <source>
        <dbReference type="RuleBase" id="RU004208"/>
    </source>
</evidence>
<evidence type="ECO:0000256" key="10">
    <source>
        <dbReference type="ARBA" id="ARBA00023284"/>
    </source>
</evidence>
<evidence type="ECO:0000259" key="14">
    <source>
        <dbReference type="PROSITE" id="PS51352"/>
    </source>
</evidence>
<comment type="catalytic activity">
    <reaction evidence="1 13">
        <text>Catalyzes the rearrangement of -S-S- bonds in proteins.</text>
        <dbReference type="EC" id="5.3.4.1"/>
    </reaction>
</comment>
<evidence type="ECO:0000256" key="3">
    <source>
        <dbReference type="ARBA" id="ARBA00006347"/>
    </source>
</evidence>
<evidence type="ECO:0000256" key="7">
    <source>
        <dbReference type="ARBA" id="ARBA00022824"/>
    </source>
</evidence>
<feature type="domain" description="Thioredoxin" evidence="14">
    <location>
        <begin position="324"/>
        <end position="467"/>
    </location>
</feature>
<feature type="domain" description="Thioredoxin" evidence="14">
    <location>
        <begin position="10"/>
        <end position="127"/>
    </location>
</feature>
<dbReference type="InterPro" id="IPR013766">
    <property type="entry name" value="Thioredoxin_domain"/>
</dbReference>
<reference evidence="15" key="1">
    <citation type="submission" date="2021-04" db="EMBL/GenBank/DDBJ databases">
        <authorList>
            <person name="Cornetti L."/>
        </authorList>
    </citation>
    <scope>NUCLEOTIDE SEQUENCE</scope>
</reference>